<evidence type="ECO:0000256" key="20">
    <source>
        <dbReference type="ARBA" id="ARBA00077524"/>
    </source>
</evidence>
<dbReference type="GO" id="GO:0005789">
    <property type="term" value="C:endoplasmic reticulum membrane"/>
    <property type="evidence" value="ECO:0007669"/>
    <property type="project" value="UniProtKB-SubCell"/>
</dbReference>
<evidence type="ECO:0000313" key="26">
    <source>
        <dbReference type="Proteomes" id="UP000001646"/>
    </source>
</evidence>
<accession>A0A803STQ4</accession>
<comment type="subcellular location">
    <subcellularLocation>
        <location evidence="1">Endoplasmic reticulum membrane</location>
        <topology evidence="1">Multi-pass membrane protein</topology>
    </subcellularLocation>
</comment>
<dbReference type="GO" id="GO:0035754">
    <property type="term" value="P:B cell chemotaxis"/>
    <property type="evidence" value="ECO:0007669"/>
    <property type="project" value="Ensembl"/>
</dbReference>
<evidence type="ECO:0000256" key="2">
    <source>
        <dbReference type="ARBA" id="ARBA00005202"/>
    </source>
</evidence>
<dbReference type="InterPro" id="IPR036291">
    <property type="entry name" value="NAD(P)-bd_dom_sf"/>
</dbReference>
<keyword evidence="26" id="KW-1185">Reference proteome</keyword>
<keyword evidence="10 23" id="KW-0472">Membrane</keyword>
<evidence type="ECO:0000256" key="14">
    <source>
        <dbReference type="ARBA" id="ARBA00052129"/>
    </source>
</evidence>
<feature type="domain" description="3-beta hydroxysteroid dehydrogenase/isomerase" evidence="24">
    <location>
        <begin position="11"/>
        <end position="277"/>
    </location>
</feature>
<evidence type="ECO:0000256" key="6">
    <source>
        <dbReference type="ARBA" id="ARBA00022989"/>
    </source>
</evidence>
<reference evidence="25" key="2">
    <citation type="submission" date="2025-08" db="UniProtKB">
        <authorList>
            <consortium name="Ensembl"/>
        </authorList>
    </citation>
    <scope>IDENTIFICATION</scope>
</reference>
<dbReference type="RefSeq" id="XP_008113607.1">
    <property type="nucleotide sequence ID" value="XM_008115400.3"/>
</dbReference>
<evidence type="ECO:0000256" key="17">
    <source>
        <dbReference type="ARBA" id="ARBA00060577"/>
    </source>
</evidence>
<evidence type="ECO:0000256" key="19">
    <source>
        <dbReference type="ARBA" id="ARBA00073451"/>
    </source>
</evidence>
<keyword evidence="8" id="KW-0520">NAD</keyword>
<dbReference type="RefSeq" id="XP_062840083.1">
    <property type="nucleotide sequence ID" value="XM_062984013.1"/>
</dbReference>
<dbReference type="InterPro" id="IPR050425">
    <property type="entry name" value="NAD(P)_dehydrat-like"/>
</dbReference>
<comment type="similarity">
    <text evidence="3 23">Belongs to the 3-beta-HSD family.</text>
</comment>
<dbReference type="InterPro" id="IPR002225">
    <property type="entry name" value="3Beta_OHSteriod_DH/Estase"/>
</dbReference>
<evidence type="ECO:0000256" key="9">
    <source>
        <dbReference type="ARBA" id="ARBA00023098"/>
    </source>
</evidence>
<evidence type="ECO:0000256" key="12">
    <source>
        <dbReference type="ARBA" id="ARBA00050135"/>
    </source>
</evidence>
<dbReference type="PANTHER" id="PTHR10366:SF847">
    <property type="entry name" value="3 BETA-HYDROXYSTEROID DEHYDROGENASE TYPE 7"/>
    <property type="match status" value="1"/>
</dbReference>
<evidence type="ECO:0000256" key="13">
    <source>
        <dbReference type="ARBA" id="ARBA00050830"/>
    </source>
</evidence>
<comment type="function">
    <text evidence="16">The 3-beta-HSD enzymatic system plays a crucial role in the biosynthesis of all classes of hormonal steroids. HSD VII is active against four 7-alpha-hydroxylated sterols. Does not metabolize several different C(19/21) steroids as substrates. Involved in bile acid synthesis. Plays a key role in cell positioning and movement in lymphoid tissues by mediating degradation of 7-alpha,25-dihydroxycholesterol (7-alpha,25-OHC): 7-alpha,25-OHC acts as a ligand for the G protein-coupled receptor GPR183/EBI2, a chemotactic receptor for a number of lymphoid cells.</text>
</comment>
<evidence type="ECO:0000256" key="18">
    <source>
        <dbReference type="ARBA" id="ARBA00066680"/>
    </source>
</evidence>
<dbReference type="GO" id="GO:0006694">
    <property type="term" value="P:steroid biosynthetic process"/>
    <property type="evidence" value="ECO:0007669"/>
    <property type="project" value="UniProtKB-KW"/>
</dbReference>
<name>A0A803STQ4_ANOCA</name>
<proteinExistence type="inferred from homology"/>
<keyword evidence="6 23" id="KW-1133">Transmembrane helix</keyword>
<reference evidence="25" key="3">
    <citation type="submission" date="2025-09" db="UniProtKB">
        <authorList>
            <consortium name="Ensembl"/>
        </authorList>
    </citation>
    <scope>IDENTIFICATION</scope>
</reference>
<evidence type="ECO:0000256" key="5">
    <source>
        <dbReference type="ARBA" id="ARBA00022824"/>
    </source>
</evidence>
<dbReference type="EC" id="1.1.1.181" evidence="18"/>
<dbReference type="FunFam" id="3.40.50.720:FF:000262">
    <property type="entry name" value="3 beta-hydroxysteroid dehydrogenase type 7 isoform X1"/>
    <property type="match status" value="1"/>
</dbReference>
<dbReference type="KEGG" id="acs:100555869"/>
<dbReference type="Gene3D" id="3.40.50.720">
    <property type="entry name" value="NAD(P)-binding Rossmann-like Domain"/>
    <property type="match status" value="1"/>
</dbReference>
<evidence type="ECO:0000256" key="16">
    <source>
        <dbReference type="ARBA" id="ARBA00056085"/>
    </source>
</evidence>
<feature type="transmembrane region" description="Helical" evidence="23">
    <location>
        <begin position="309"/>
        <end position="329"/>
    </location>
</feature>
<keyword evidence="9" id="KW-0443">Lipid metabolism</keyword>
<comment type="catalytic activity">
    <reaction evidence="14">
        <text>7alpha-hydroxycholesterol + NAD(+) = 7alpha-hydroxycholest-4-en-3-one + NADH + H(+)</text>
        <dbReference type="Rhea" id="RHEA:11896"/>
        <dbReference type="ChEBI" id="CHEBI:15378"/>
        <dbReference type="ChEBI" id="CHEBI:17500"/>
        <dbReference type="ChEBI" id="CHEBI:17899"/>
        <dbReference type="ChEBI" id="CHEBI:57540"/>
        <dbReference type="ChEBI" id="CHEBI:57945"/>
        <dbReference type="EC" id="1.1.1.181"/>
    </reaction>
    <physiologicalReaction direction="left-to-right" evidence="14">
        <dbReference type="Rhea" id="RHEA:11897"/>
    </physiologicalReaction>
</comment>
<keyword evidence="7 23" id="KW-0560">Oxidoreductase</keyword>
<dbReference type="CTD" id="80270"/>
<comment type="pathway">
    <text evidence="2">Lipid metabolism; steroid biosynthesis.</text>
</comment>
<evidence type="ECO:0000259" key="24">
    <source>
        <dbReference type="Pfam" id="PF01073"/>
    </source>
</evidence>
<evidence type="ECO:0000256" key="8">
    <source>
        <dbReference type="ARBA" id="ARBA00023027"/>
    </source>
</evidence>
<evidence type="ECO:0000256" key="3">
    <source>
        <dbReference type="ARBA" id="ARBA00009219"/>
    </source>
</evidence>
<evidence type="ECO:0000256" key="4">
    <source>
        <dbReference type="ARBA" id="ARBA00022692"/>
    </source>
</evidence>
<sequence length="366" mass="41376">MGSTSRNQIYLVTGGCGFLGKHLVQMLLEQEPDLAEVRVFDLHLDESMRHLNRVTLIQGDITNPEDVRTAVQGANVVIHTASLVDVWGRFSPEKINAVNVCGTQNVIEACVSEGTQYLVYTSSMEVVGPNTKGDHFYRGNENTPYKSIHELPYPVSKTKAEKLVLEANGRPMKGGKHLVTCALRPTGIYGENHPLIKEFYKQGLLTGRWMFRAIPASVEHGRVYVGNVAWMHLLAARKIQESPVSMGGQVYYCYDSSPYKSYEDFNMEILRPCGFRLLGSRPLIPYFLLHLIAFLNVFLQWVLKPFFTYAPILNPYTLVIASTTFTVATDKAQRHFGYKPQYTWEESLSRTVKWLQEVDTQTQAGK</sequence>
<dbReference type="GO" id="GO:0016616">
    <property type="term" value="F:oxidoreductase activity, acting on the CH-OH group of donors, NAD or NADP as acceptor"/>
    <property type="evidence" value="ECO:0000318"/>
    <property type="project" value="GO_Central"/>
</dbReference>
<dbReference type="Proteomes" id="UP000001646">
    <property type="component" value="Unplaced"/>
</dbReference>
<dbReference type="Pfam" id="PF01073">
    <property type="entry name" value="3Beta_HSD"/>
    <property type="match status" value="1"/>
</dbReference>
<gene>
    <name evidence="25" type="primary">HSD3B7</name>
</gene>
<keyword evidence="11" id="KW-0755">Steroidogenesis</keyword>
<evidence type="ECO:0000256" key="23">
    <source>
        <dbReference type="RuleBase" id="RU004475"/>
    </source>
</evidence>
<keyword evidence="5" id="KW-0256">Endoplasmic reticulum</keyword>
<dbReference type="InParanoid" id="A0A803STQ4"/>
<comment type="catalytic activity">
    <reaction evidence="15">
        <text>(25R)-cholest-5-en-3beta,7alpha,26-triol + NAD(+) = (25R)-7alpha,26-dihydroxycholest-4-en-3-one + NADH + H(+)</text>
        <dbReference type="Rhea" id="RHEA:47180"/>
        <dbReference type="ChEBI" id="CHEBI:15378"/>
        <dbReference type="ChEBI" id="CHEBI:57540"/>
        <dbReference type="ChEBI" id="CHEBI:57945"/>
        <dbReference type="ChEBI" id="CHEBI:76592"/>
        <dbReference type="ChEBI" id="CHEBI:87476"/>
    </reaction>
    <physiologicalReaction direction="left-to-right" evidence="15">
        <dbReference type="Rhea" id="RHEA:47181"/>
    </physiologicalReaction>
</comment>
<evidence type="ECO:0000313" key="25">
    <source>
        <dbReference type="Ensembl" id="ENSACAP00000026344.1"/>
    </source>
</evidence>
<comment type="catalytic activity">
    <reaction evidence="13">
        <text>(24S)-7alpha-dihydroxycholesterol + NAD(+) = (24S)-7alpha,24-dihydroxycholest-4-en-3-one + NADH + H(+)</text>
        <dbReference type="Rhea" id="RHEA:47200"/>
        <dbReference type="ChEBI" id="CHEBI:15378"/>
        <dbReference type="ChEBI" id="CHEBI:37640"/>
        <dbReference type="ChEBI" id="CHEBI:57540"/>
        <dbReference type="ChEBI" id="CHEBI:57945"/>
        <dbReference type="ChEBI" id="CHEBI:63838"/>
    </reaction>
    <physiologicalReaction direction="left-to-right" evidence="13">
        <dbReference type="Rhea" id="RHEA:47201"/>
    </physiologicalReaction>
</comment>
<protein>
    <recommendedName>
        <fullName evidence="19">3 beta-hydroxysteroid dehydrogenase type 7</fullName>
        <ecNumber evidence="18">1.1.1.181</ecNumber>
    </recommendedName>
    <alternativeName>
        <fullName evidence="21">3 beta-hydroxysteroid dehydrogenase type VII</fullName>
    </alternativeName>
    <alternativeName>
        <fullName evidence="20">3-beta-hydroxy-Delta(5)-C27 steroid oxidoreductase</fullName>
    </alternativeName>
    <alternativeName>
        <fullName evidence="22">Cholest-5-ene-3-beta,7-alpha-diol 3-beta-dehydrogenase</fullName>
    </alternativeName>
</protein>
<organism evidence="25 26">
    <name type="scientific">Anolis carolinensis</name>
    <name type="common">Green anole</name>
    <name type="synonym">American chameleon</name>
    <dbReference type="NCBI Taxonomy" id="28377"/>
    <lineage>
        <taxon>Eukaryota</taxon>
        <taxon>Metazoa</taxon>
        <taxon>Chordata</taxon>
        <taxon>Craniata</taxon>
        <taxon>Vertebrata</taxon>
        <taxon>Euteleostomi</taxon>
        <taxon>Lepidosauria</taxon>
        <taxon>Squamata</taxon>
        <taxon>Bifurcata</taxon>
        <taxon>Unidentata</taxon>
        <taxon>Episquamata</taxon>
        <taxon>Toxicofera</taxon>
        <taxon>Iguania</taxon>
        <taxon>Dactyloidae</taxon>
        <taxon>Anolis</taxon>
    </lineage>
</organism>
<comment type="pathway">
    <text evidence="17">Steroid biosynthesis.</text>
</comment>
<dbReference type="OrthoDB" id="10262413at2759"/>
<dbReference type="AlphaFoldDB" id="A0A803STQ4"/>
<reference evidence="25" key="1">
    <citation type="submission" date="2009-12" db="EMBL/GenBank/DDBJ databases">
        <title>The Genome Sequence of Anolis carolinensis (Green Anole Lizard).</title>
        <authorList>
            <consortium name="The Genome Sequencing Platform"/>
            <person name="Di Palma F."/>
            <person name="Alfoldi J."/>
            <person name="Heiman D."/>
            <person name="Young S."/>
            <person name="Grabherr M."/>
            <person name="Johnson J."/>
            <person name="Lander E.S."/>
            <person name="Lindblad-Toh K."/>
        </authorList>
    </citation>
    <scope>NUCLEOTIDE SEQUENCE [LARGE SCALE GENOMIC DNA]</scope>
    <source>
        <strain evidence="25">JBL SC #1</strain>
    </source>
</reference>
<dbReference type="SUPFAM" id="SSF51735">
    <property type="entry name" value="NAD(P)-binding Rossmann-fold domains"/>
    <property type="match status" value="1"/>
</dbReference>
<dbReference type="Ensembl" id="ENSACAT00000047966.1">
    <property type="protein sequence ID" value="ENSACAP00000026344.1"/>
    <property type="gene ID" value="ENSACAG00000038118.1"/>
</dbReference>
<comment type="catalytic activity">
    <reaction evidence="12">
        <text>7alpha,25-dihydroxycholesterol + NAD(+) = 7alpha,25-dihydroxy-4-cholesten-3-one + NADH + H(+)</text>
        <dbReference type="Rhea" id="RHEA:47156"/>
        <dbReference type="ChEBI" id="CHEBI:15378"/>
        <dbReference type="ChEBI" id="CHEBI:37623"/>
        <dbReference type="ChEBI" id="CHEBI:57540"/>
        <dbReference type="ChEBI" id="CHEBI:57945"/>
        <dbReference type="ChEBI" id="CHEBI:81013"/>
    </reaction>
    <physiologicalReaction direction="left-to-right" evidence="12">
        <dbReference type="Rhea" id="RHEA:47157"/>
    </physiologicalReaction>
</comment>
<evidence type="ECO:0000256" key="22">
    <source>
        <dbReference type="ARBA" id="ARBA00080609"/>
    </source>
</evidence>
<dbReference type="GO" id="GO:0047016">
    <property type="term" value="F:cholest-5-ene-3-beta,7-alpha-diol 3-beta-dehydrogenase activity"/>
    <property type="evidence" value="ECO:0007669"/>
    <property type="project" value="UniProtKB-EC"/>
</dbReference>
<dbReference type="PANTHER" id="PTHR10366">
    <property type="entry name" value="NAD DEPENDENT EPIMERASE/DEHYDRATASE"/>
    <property type="match status" value="1"/>
</dbReference>
<evidence type="ECO:0000256" key="15">
    <source>
        <dbReference type="ARBA" id="ARBA00052244"/>
    </source>
</evidence>
<evidence type="ECO:0000256" key="1">
    <source>
        <dbReference type="ARBA" id="ARBA00004477"/>
    </source>
</evidence>
<evidence type="ECO:0000256" key="7">
    <source>
        <dbReference type="ARBA" id="ARBA00023002"/>
    </source>
</evidence>
<evidence type="ECO:0000256" key="10">
    <source>
        <dbReference type="ARBA" id="ARBA00023136"/>
    </source>
</evidence>
<dbReference type="GO" id="GO:0005811">
    <property type="term" value="C:lipid droplet"/>
    <property type="evidence" value="ECO:0007669"/>
    <property type="project" value="Ensembl"/>
</dbReference>
<evidence type="ECO:0000256" key="21">
    <source>
        <dbReference type="ARBA" id="ARBA00079006"/>
    </source>
</evidence>
<evidence type="ECO:0000256" key="11">
    <source>
        <dbReference type="ARBA" id="ARBA00023250"/>
    </source>
</evidence>
<keyword evidence="4 23" id="KW-0812">Transmembrane</keyword>
<dbReference type="GeneTree" id="ENSGT00940000160236"/>
<feature type="transmembrane region" description="Helical" evidence="23">
    <location>
        <begin position="283"/>
        <end position="303"/>
    </location>
</feature>
<dbReference type="GeneID" id="100555869"/>